<dbReference type="Gene3D" id="1.20.1250.20">
    <property type="entry name" value="MFS general substrate transporter like domains"/>
    <property type="match status" value="1"/>
</dbReference>
<feature type="domain" description="Major facilitator superfamily (MFS) profile" evidence="10">
    <location>
        <begin position="194"/>
        <end position="639"/>
    </location>
</feature>
<gene>
    <name evidence="12" type="ORF">SCF082_LOCUS39630</name>
</gene>
<dbReference type="Proteomes" id="UP001642464">
    <property type="component" value="Unassembled WGS sequence"/>
</dbReference>
<dbReference type="PROSITE" id="PS51072">
    <property type="entry name" value="MHD"/>
    <property type="match status" value="1"/>
</dbReference>
<keyword evidence="3" id="KW-0254">Endocytosis</keyword>
<keyword evidence="13" id="KW-1185">Reference proteome</keyword>
<dbReference type="InterPro" id="IPR036168">
    <property type="entry name" value="AP2_Mu_C_sf"/>
</dbReference>
<feature type="transmembrane region" description="Helical" evidence="9">
    <location>
        <begin position="546"/>
        <end position="570"/>
    </location>
</feature>
<feature type="transmembrane region" description="Helical" evidence="9">
    <location>
        <begin position="267"/>
        <end position="283"/>
    </location>
</feature>
<evidence type="ECO:0000259" key="11">
    <source>
        <dbReference type="PROSITE" id="PS51072"/>
    </source>
</evidence>
<feature type="transmembrane region" description="Helical" evidence="9">
    <location>
        <begin position="328"/>
        <end position="355"/>
    </location>
</feature>
<reference evidence="12 13" key="1">
    <citation type="submission" date="2024-02" db="EMBL/GenBank/DDBJ databases">
        <authorList>
            <person name="Chen Y."/>
            <person name="Shah S."/>
            <person name="Dougan E. K."/>
            <person name="Thang M."/>
            <person name="Chan C."/>
        </authorList>
    </citation>
    <scope>NUCLEOTIDE SEQUENCE [LARGE SCALE GENOMIC DNA]</scope>
</reference>
<keyword evidence="6" id="KW-0168">Coated pit</keyword>
<dbReference type="Gene3D" id="2.60.40.1170">
    <property type="entry name" value="Mu homology domain, subdomain B"/>
    <property type="match status" value="2"/>
</dbReference>
<feature type="transmembrane region" description="Helical" evidence="9">
    <location>
        <begin position="295"/>
        <end position="316"/>
    </location>
</feature>
<dbReference type="InterPro" id="IPR043532">
    <property type="entry name" value="AP2_Mu_N"/>
</dbReference>
<dbReference type="InterPro" id="IPR001392">
    <property type="entry name" value="Clathrin_mu"/>
</dbReference>
<organism evidence="12 13">
    <name type="scientific">Durusdinium trenchii</name>
    <dbReference type="NCBI Taxonomy" id="1381693"/>
    <lineage>
        <taxon>Eukaryota</taxon>
        <taxon>Sar</taxon>
        <taxon>Alveolata</taxon>
        <taxon>Dinophyceae</taxon>
        <taxon>Suessiales</taxon>
        <taxon>Symbiodiniaceae</taxon>
        <taxon>Durusdinium</taxon>
    </lineage>
</organism>
<evidence type="ECO:0000256" key="7">
    <source>
        <dbReference type="ARBA" id="ARBA00037878"/>
    </source>
</evidence>
<feature type="transmembrane region" description="Helical" evidence="9">
    <location>
        <begin position="197"/>
        <end position="222"/>
    </location>
</feature>
<feature type="transmembrane region" description="Helical" evidence="9">
    <location>
        <begin position="488"/>
        <end position="510"/>
    </location>
</feature>
<evidence type="ECO:0000256" key="1">
    <source>
        <dbReference type="ARBA" id="ARBA00004141"/>
    </source>
</evidence>
<feature type="transmembrane region" description="Helical" evidence="9">
    <location>
        <begin position="361"/>
        <end position="379"/>
    </location>
</feature>
<dbReference type="Pfam" id="PF00928">
    <property type="entry name" value="Adap_comp_sub"/>
    <property type="match status" value="1"/>
</dbReference>
<evidence type="ECO:0000256" key="8">
    <source>
        <dbReference type="SAM" id="MobiDB-lite"/>
    </source>
</evidence>
<keyword evidence="9" id="KW-1133">Transmembrane helix</keyword>
<evidence type="ECO:0000256" key="3">
    <source>
        <dbReference type="ARBA" id="ARBA00022583"/>
    </source>
</evidence>
<feature type="transmembrane region" description="Helical" evidence="9">
    <location>
        <begin position="612"/>
        <end position="635"/>
    </location>
</feature>
<dbReference type="Pfam" id="PF07690">
    <property type="entry name" value="MFS_1"/>
    <property type="match status" value="1"/>
</dbReference>
<evidence type="ECO:0000256" key="4">
    <source>
        <dbReference type="ARBA" id="ARBA00022927"/>
    </source>
</evidence>
<name>A0ABP0Q6N2_9DINO</name>
<evidence type="ECO:0000259" key="10">
    <source>
        <dbReference type="PROSITE" id="PS50850"/>
    </source>
</evidence>
<dbReference type="InterPro" id="IPR036259">
    <property type="entry name" value="MFS_trans_sf"/>
</dbReference>
<dbReference type="PANTHER" id="PTHR10529">
    <property type="entry name" value="AP COMPLEX SUBUNIT MU"/>
    <property type="match status" value="1"/>
</dbReference>
<dbReference type="PRINTS" id="PR00314">
    <property type="entry name" value="CLATHRINADPT"/>
</dbReference>
<dbReference type="EMBL" id="CAXAMM010039067">
    <property type="protein sequence ID" value="CAK9083494.1"/>
    <property type="molecule type" value="Genomic_DNA"/>
</dbReference>
<dbReference type="InterPro" id="IPR020846">
    <property type="entry name" value="MFS_dom"/>
</dbReference>
<dbReference type="InterPro" id="IPR011012">
    <property type="entry name" value="Longin-like_dom_sf"/>
</dbReference>
<feature type="compositionally biased region" description="Basic and acidic residues" evidence="8">
    <location>
        <begin position="640"/>
        <end position="649"/>
    </location>
</feature>
<evidence type="ECO:0000313" key="12">
    <source>
        <dbReference type="EMBL" id="CAK9083494.1"/>
    </source>
</evidence>
<evidence type="ECO:0000313" key="13">
    <source>
        <dbReference type="Proteomes" id="UP001642464"/>
    </source>
</evidence>
<dbReference type="InterPro" id="IPR050431">
    <property type="entry name" value="Adaptor_comp_med_subunit"/>
</dbReference>
<evidence type="ECO:0000256" key="6">
    <source>
        <dbReference type="ARBA" id="ARBA00023176"/>
    </source>
</evidence>
<dbReference type="InterPro" id="IPR043512">
    <property type="entry name" value="Mu2_C"/>
</dbReference>
<evidence type="ECO:0000256" key="5">
    <source>
        <dbReference type="ARBA" id="ARBA00023136"/>
    </source>
</evidence>
<comment type="subcellular location">
    <subcellularLocation>
        <location evidence="7">Membrane</location>
        <location evidence="7">Coated pit</location>
    </subcellularLocation>
    <subcellularLocation>
        <location evidence="1">Membrane</location>
        <topology evidence="1">Multi-pass membrane protein</topology>
    </subcellularLocation>
</comment>
<feature type="transmembrane region" description="Helical" evidence="9">
    <location>
        <begin position="149"/>
        <end position="176"/>
    </location>
</feature>
<evidence type="ECO:0000256" key="9">
    <source>
        <dbReference type="SAM" id="Phobius"/>
    </source>
</evidence>
<dbReference type="SUPFAM" id="SSF64356">
    <property type="entry name" value="SNARE-like"/>
    <property type="match status" value="1"/>
</dbReference>
<feature type="region of interest" description="Disordered" evidence="8">
    <location>
        <begin position="640"/>
        <end position="660"/>
    </location>
</feature>
<keyword evidence="5 9" id="KW-0472">Membrane</keyword>
<dbReference type="PROSITE" id="PS50850">
    <property type="entry name" value="MFS"/>
    <property type="match status" value="1"/>
</dbReference>
<keyword evidence="9" id="KW-0812">Transmembrane</keyword>
<feature type="transmembrane region" description="Helical" evidence="9">
    <location>
        <begin position="522"/>
        <end position="540"/>
    </location>
</feature>
<dbReference type="SUPFAM" id="SSF49447">
    <property type="entry name" value="Second domain of Mu2 adaptin subunit (ap50) of ap2 adaptor"/>
    <property type="match status" value="1"/>
</dbReference>
<dbReference type="InterPro" id="IPR028565">
    <property type="entry name" value="MHD"/>
</dbReference>
<dbReference type="InterPro" id="IPR011701">
    <property type="entry name" value="MFS"/>
</dbReference>
<dbReference type="CDD" id="cd09251">
    <property type="entry name" value="AP-2_Mu2_Cterm"/>
    <property type="match status" value="1"/>
</dbReference>
<protein>
    <recommendedName>
        <fullName evidence="14">AP-2 complex subunit mu</fullName>
    </recommendedName>
</protein>
<evidence type="ECO:0000256" key="2">
    <source>
        <dbReference type="ARBA" id="ARBA00022448"/>
    </source>
</evidence>
<feature type="transmembrane region" description="Helical" evidence="9">
    <location>
        <begin position="582"/>
        <end position="606"/>
    </location>
</feature>
<dbReference type="CDD" id="cd14836">
    <property type="entry name" value="AP2_Mu_N"/>
    <property type="match status" value="1"/>
</dbReference>
<feature type="domain" description="MHD" evidence="11">
    <location>
        <begin position="842"/>
        <end position="1109"/>
    </location>
</feature>
<proteinExistence type="predicted"/>
<keyword evidence="4" id="KW-0653">Protein transport</keyword>
<dbReference type="Gene3D" id="3.30.450.60">
    <property type="match status" value="1"/>
</dbReference>
<keyword evidence="2" id="KW-0813">Transport</keyword>
<evidence type="ECO:0008006" key="14">
    <source>
        <dbReference type="Google" id="ProtNLM"/>
    </source>
</evidence>
<accession>A0ABP0Q6N2</accession>
<dbReference type="SUPFAM" id="SSF103473">
    <property type="entry name" value="MFS general substrate transporter"/>
    <property type="match status" value="1"/>
</dbReference>
<feature type="transmembrane region" description="Helical" evidence="9">
    <location>
        <begin position="428"/>
        <end position="450"/>
    </location>
</feature>
<sequence>MSTVPGGKALECSDNTIRGQTDQLVTVPCDTFCLIGYSVNSFLDAFEGIDSPICQSLGCATVQNGTFVNDAADRLGAAASGKILVYGCDNTTFAENPDALQVDVQSGLPCNYYNPDGASGVVDLSDQGCVNLDVIGTAEVDPSWILENLGLFLGLLFTGIALLIGGSIACCCCLRRRAGKGNQFKDFIELNPGMTKVNFFAFLLVGGSTIMLLVFLNAMQAFLLSEVYGVSEDDFGKTTGQLAVADEIWSFVWLFVWGVVSDITGRRVVVGIGFFICGVALFLSPHGGEVFPGLLLIRLLFAQGGAALATILTALLSDIVAPPSLGIVAGILGLASGIGALFAVFVLVGVLPVSLCIENTYYFVGSLALGLGLVAFLALPTKAQTLANFDKHHQEEHPDRRHPFTRSLEIVKQSFQLLLQRPSLASSYVAGFCARAGSVVVSAYITLWVVRYYRDNDICNETNEQDLTSCRESLVDLEESLCASAFRVASRISGLAQVSALIFALVCGYISTRPGVDIQKCLFFAALFGVAAYGAVPAFPDPLDRKVYIIAILWGAAEIAMIIFAQVAVAQEMVSVPNLRGVIAGTYSAVGSLGIVLVTYFGGWLFDIWNPAAPFVLLSIASLVVAATSLAVILYKRPPDSEEGHKARGEQLVSGDRSEKRLQRTAPKTRAARMISGLLLINQQGEIVLFRAYRDDVSRSAAEAFRMQVVAKKETGTLAPVRLVDGTTFLHTRCNDMFFTALTKSNVNTALVFEYLFQLRRILAAYLGENFSERDIRNYFTLVYELLDETMDFGYPQNCSVEALKLYINLGKVQEATKTPSAITAKITGAIDWRQPGIKHKTNEVFIYVMEEVSVMVSAEGTVLSSEVRGLIKMKVFLSGMPECKIALNDKLSLDLDLESTPSKEDYVIGGQAHPTRDVSLADCSFHRCVRLGNFDADRTITFMPPDGEFDLMKYRITENVELPFKVIPVVEEMGRTKLYYNIRLVAEYAPERNASNIVLKIPCPSNAAKVRPVVGKGRAKYDPAQHAIIWRIRRLSGESEVTFNCAVDLVANTKEKAWSRPPIQVDFNVPMYAASGLNVRFLKVVEESRYNTIKWVRYVTKAGNFQIRM</sequence>
<comment type="caution">
    <text evidence="12">The sequence shown here is derived from an EMBL/GenBank/DDBJ whole genome shotgun (WGS) entry which is preliminary data.</text>
</comment>